<sequence length="791" mass="84553">MEKVSKPRIKARKPLWIAVVVIVGWLGISSVAGPTFGKLSTVQENDNAAFLPDNAESTLASKVTVKFNDSSNDQIPTLLVFLGDVDPKKNPAKLIEIQNYLDKLGEKILPESGKPISSYIVPGFPIQAIPSEDGKAALANIALDSKIGEENIEEKPTLPILIEFIREDLKENFEAKSLTTHVTGFGGIFADLFSAFGSIDTTLLLTTLIVVSIILIVVYRSPFLWILPLFTAVIALSLAGTVVYFLAKAGTIDLNGQSQGILSVLVLGAATDYALLLIARYREELHHHESRYDAMRITIRGVVEPILASGSTVIAGLLVLLLSQLSGNRGLGPVGAIGIAAAMITVLTLLPALLLLPSAIFGLIFISVLGVSTISLISSGNFFGSVTASLLIFSIVAGFKRVTNSKTSNFFSKERFESGRWVFWPKVPRFDDVDEQLSGSWAKIGAVVERNPKRIWISTALLLTIFAGFSFTLKADGLANTEAFTSRTDSVIGLEKLGEHFPSGEGSPVEIVVKENDVAAATSALLSVSNVAFVEPIVAGQKIPGQPIPPIKVVEGKVLLNATLKVAPDSVEARNTIPLIRSAVKAVDEDILVGGGTAVQYDTDLASRHDNRLIIPIVLVIIGIILGLLLRSILAAGILLLTVVLSFMATLGVCQLVFEHVFGFAGADASFPLFAFIFLVALGIDYNIFLMTRVREESMKIGTRKGVIKGLTVTGGVITSAGIVLAATFAVLGVLPLVFLAQLGFAVAFGVLLDTIIVRSLLVPALVQVIGPKIWWPSKLQHEQKSLVNSK</sequence>
<feature type="domain" description="SSD" evidence="8">
    <location>
        <begin position="640"/>
        <end position="768"/>
    </location>
</feature>
<feature type="transmembrane region" description="Helical" evidence="7">
    <location>
        <begin position="226"/>
        <end position="247"/>
    </location>
</feature>
<name>A0A6J6EBK3_9ZZZZ</name>
<keyword evidence="6 7" id="KW-0472">Membrane</keyword>
<evidence type="ECO:0000256" key="5">
    <source>
        <dbReference type="ARBA" id="ARBA00022989"/>
    </source>
</evidence>
<feature type="transmembrane region" description="Helical" evidence="7">
    <location>
        <begin position="382"/>
        <end position="399"/>
    </location>
</feature>
<organism evidence="9">
    <name type="scientific">freshwater metagenome</name>
    <dbReference type="NCBI Taxonomy" id="449393"/>
    <lineage>
        <taxon>unclassified sequences</taxon>
        <taxon>metagenomes</taxon>
        <taxon>ecological metagenomes</taxon>
    </lineage>
</organism>
<dbReference type="Pfam" id="PF03176">
    <property type="entry name" value="MMPL"/>
    <property type="match status" value="2"/>
</dbReference>
<keyword evidence="5 7" id="KW-1133">Transmembrane helix</keyword>
<keyword evidence="3" id="KW-1003">Cell membrane</keyword>
<evidence type="ECO:0000256" key="3">
    <source>
        <dbReference type="ARBA" id="ARBA00022475"/>
    </source>
</evidence>
<feature type="transmembrane region" description="Helical" evidence="7">
    <location>
        <begin position="613"/>
        <end position="630"/>
    </location>
</feature>
<evidence type="ECO:0000256" key="4">
    <source>
        <dbReference type="ARBA" id="ARBA00022692"/>
    </source>
</evidence>
<dbReference type="InterPro" id="IPR050545">
    <property type="entry name" value="Mycobact_MmpL"/>
</dbReference>
<proteinExistence type="inferred from homology"/>
<dbReference type="PROSITE" id="PS50156">
    <property type="entry name" value="SSD"/>
    <property type="match status" value="1"/>
</dbReference>
<evidence type="ECO:0000259" key="8">
    <source>
        <dbReference type="PROSITE" id="PS50156"/>
    </source>
</evidence>
<dbReference type="SUPFAM" id="SSF82866">
    <property type="entry name" value="Multidrug efflux transporter AcrB transmembrane domain"/>
    <property type="match status" value="2"/>
</dbReference>
<comment type="similarity">
    <text evidence="2">Belongs to the resistance-nodulation-cell division (RND) (TC 2.A.6) family. MmpL subfamily.</text>
</comment>
<dbReference type="EMBL" id="CAEZTV010000008">
    <property type="protein sequence ID" value="CAB4573910.1"/>
    <property type="molecule type" value="Genomic_DNA"/>
</dbReference>
<feature type="transmembrane region" description="Helical" evidence="7">
    <location>
        <begin position="259"/>
        <end position="281"/>
    </location>
</feature>
<feature type="transmembrane region" description="Helical" evidence="7">
    <location>
        <begin position="455"/>
        <end position="473"/>
    </location>
</feature>
<dbReference type="InterPro" id="IPR004869">
    <property type="entry name" value="MMPL_dom"/>
</dbReference>
<feature type="transmembrane region" description="Helical" evidence="7">
    <location>
        <begin position="745"/>
        <end position="770"/>
    </location>
</feature>
<feature type="transmembrane region" description="Helical" evidence="7">
    <location>
        <begin position="334"/>
        <end position="354"/>
    </location>
</feature>
<evidence type="ECO:0000256" key="2">
    <source>
        <dbReference type="ARBA" id="ARBA00010157"/>
    </source>
</evidence>
<dbReference type="PANTHER" id="PTHR33406:SF6">
    <property type="entry name" value="MEMBRANE PROTEIN YDGH-RELATED"/>
    <property type="match status" value="1"/>
</dbReference>
<evidence type="ECO:0000256" key="1">
    <source>
        <dbReference type="ARBA" id="ARBA00004651"/>
    </source>
</evidence>
<dbReference type="Gene3D" id="1.20.1640.10">
    <property type="entry name" value="Multidrug efflux transporter AcrB transmembrane domain"/>
    <property type="match status" value="2"/>
</dbReference>
<dbReference type="PANTHER" id="PTHR33406">
    <property type="entry name" value="MEMBRANE PROTEIN MJ1562-RELATED"/>
    <property type="match status" value="1"/>
</dbReference>
<accession>A0A6J6EBK3</accession>
<feature type="transmembrane region" description="Helical" evidence="7">
    <location>
        <begin position="202"/>
        <end position="219"/>
    </location>
</feature>
<feature type="transmembrane region" description="Helical" evidence="7">
    <location>
        <begin position="637"/>
        <end position="658"/>
    </location>
</feature>
<dbReference type="AlphaFoldDB" id="A0A6J6EBK3"/>
<feature type="transmembrane region" description="Helical" evidence="7">
    <location>
        <begin position="670"/>
        <end position="690"/>
    </location>
</feature>
<keyword evidence="4 7" id="KW-0812">Transmembrane</keyword>
<dbReference type="GO" id="GO:0005886">
    <property type="term" value="C:plasma membrane"/>
    <property type="evidence" value="ECO:0007669"/>
    <property type="project" value="UniProtKB-SubCell"/>
</dbReference>
<dbReference type="InterPro" id="IPR000731">
    <property type="entry name" value="SSD"/>
</dbReference>
<reference evidence="9" key="1">
    <citation type="submission" date="2020-05" db="EMBL/GenBank/DDBJ databases">
        <authorList>
            <person name="Chiriac C."/>
            <person name="Salcher M."/>
            <person name="Ghai R."/>
            <person name="Kavagutti S V."/>
        </authorList>
    </citation>
    <scope>NUCLEOTIDE SEQUENCE</scope>
</reference>
<feature type="transmembrane region" description="Helical" evidence="7">
    <location>
        <begin position="302"/>
        <end position="322"/>
    </location>
</feature>
<evidence type="ECO:0000256" key="6">
    <source>
        <dbReference type="ARBA" id="ARBA00023136"/>
    </source>
</evidence>
<gene>
    <name evidence="9" type="ORF">UFOPK1747_00142</name>
</gene>
<comment type="subcellular location">
    <subcellularLocation>
        <location evidence="1">Cell membrane</location>
        <topology evidence="1">Multi-pass membrane protein</topology>
    </subcellularLocation>
</comment>
<protein>
    <submittedName>
        <fullName evidence="9">Unannotated protein</fullName>
    </submittedName>
</protein>
<feature type="transmembrane region" description="Helical" evidence="7">
    <location>
        <begin position="711"/>
        <end position="739"/>
    </location>
</feature>
<evidence type="ECO:0000313" key="9">
    <source>
        <dbReference type="EMBL" id="CAB4573910.1"/>
    </source>
</evidence>
<feature type="transmembrane region" description="Helical" evidence="7">
    <location>
        <begin position="359"/>
        <end position="376"/>
    </location>
</feature>
<evidence type="ECO:0000256" key="7">
    <source>
        <dbReference type="SAM" id="Phobius"/>
    </source>
</evidence>